<dbReference type="SUPFAM" id="SSF48695">
    <property type="entry name" value="Multiheme cytochromes"/>
    <property type="match status" value="1"/>
</dbReference>
<evidence type="ECO:0000313" key="4">
    <source>
        <dbReference type="Proteomes" id="UP000515472"/>
    </source>
</evidence>
<gene>
    <name evidence="3" type="ORF">GEOBRER4_n0858</name>
</gene>
<keyword evidence="1" id="KW-0732">Signal</keyword>
<dbReference type="RefSeq" id="WP_185244358.1">
    <property type="nucleotide sequence ID" value="NZ_AP023213.1"/>
</dbReference>
<evidence type="ECO:0000256" key="1">
    <source>
        <dbReference type="SAM" id="SignalP"/>
    </source>
</evidence>
<feature type="domain" description="Outer membrane cytochrome MtrC/MtrF-like" evidence="2">
    <location>
        <begin position="245"/>
        <end position="402"/>
    </location>
</feature>
<evidence type="ECO:0000313" key="3">
    <source>
        <dbReference type="EMBL" id="BCG46077.1"/>
    </source>
</evidence>
<sequence length="707" mass="73108">MQFNLKSFFAVSLLAGALAMSGCSGDDGATGATGATGPQGPAGPVTLTQQSCVVCHSAGDEADQVAMHGFVYDAATGTRFLKPRSNDTDLALSAITVAADATSHPVINFTVKKGSTALTAVTAADVRIYIGTIVPAGTATDRGTFDNAHIETWAYATGADLTLTNLGNGNYSAVVANVFGTPTAGYRNANYDPTLQQRVIVRVNPSTAMLGTSVINVNNGVGVVDLTAEPAANTAAVLEANPQNQIVTVDACKKCHGAPLLAAAHGNPNGYRNTLVCVMCHSPLYHDPAAPEINFTKFIHEIHAAKDVAEFPTRIFGGGYTQVTYPRPLGDCVACHSNPAGVALGTGDKLANYKVATLEACGSCHNSATFDLTTGAGHVGGAQVNSAACALCHPTTAIDGYHTPAPAAKDVREYNVTMTLDAPANGTHYVTGETPKVTVTLKNKSDNSAVAGTVYTTAKDAVAVAGGGLSKAQIYVYGPRSNAKPVLTKAAATLTNGVPKQAQPLFVDATDANIQTTSAGFVYKLNPVTADMSGTYFVRATIADYGYKADSDYKIDSTAFQTIQINTATAEQKISGNTCVDCHGPGLLEAHNARHSVVFNTDECISCHDKSGNYADPLDNRVHAIHSASATGDKHGIDWKDVSYPQGLRSSDTATVKAAGAPRCSGCHTGTSGVGVQWKTSISQNSCAGCHADKPGATDHFLQNGGR</sequence>
<reference evidence="3 4" key="1">
    <citation type="submission" date="2020-06" db="EMBL/GenBank/DDBJ databases">
        <title>Interaction of electrochemicaly active bacteria, Geobacter bremensis R4 on different carbon anode.</title>
        <authorList>
            <person name="Meng L."/>
            <person name="Yoshida N."/>
        </authorList>
    </citation>
    <scope>NUCLEOTIDE SEQUENCE [LARGE SCALE GENOMIC DNA]</scope>
    <source>
        <strain evidence="3 4">R4</strain>
    </source>
</reference>
<dbReference type="EMBL" id="AP023213">
    <property type="protein sequence ID" value="BCG46077.1"/>
    <property type="molecule type" value="Genomic_DNA"/>
</dbReference>
<organism evidence="3 4">
    <name type="scientific">Citrifermentans bremense</name>
    <dbReference type="NCBI Taxonomy" id="60035"/>
    <lineage>
        <taxon>Bacteria</taxon>
        <taxon>Pseudomonadati</taxon>
        <taxon>Thermodesulfobacteriota</taxon>
        <taxon>Desulfuromonadia</taxon>
        <taxon>Geobacterales</taxon>
        <taxon>Geobacteraceae</taxon>
        <taxon>Citrifermentans</taxon>
    </lineage>
</organism>
<dbReference type="Pfam" id="PF22113">
    <property type="entry name" value="Mtrc-MtrF_II-IV_dom"/>
    <property type="match status" value="1"/>
</dbReference>
<dbReference type="KEGG" id="gbn:GEOBRER4_08270"/>
<dbReference type="AlphaFoldDB" id="A0A6S6LVQ1"/>
<dbReference type="Gene3D" id="3.90.10.10">
    <property type="entry name" value="Cytochrome C3"/>
    <property type="match status" value="1"/>
</dbReference>
<dbReference type="Proteomes" id="UP000515472">
    <property type="component" value="Chromosome"/>
</dbReference>
<feature type="signal peptide" evidence="1">
    <location>
        <begin position="1"/>
        <end position="25"/>
    </location>
</feature>
<feature type="chain" id="PRO_5027970656" description="Outer membrane cytochrome MtrC/MtrF-like domain-containing protein" evidence="1">
    <location>
        <begin position="26"/>
        <end position="707"/>
    </location>
</feature>
<keyword evidence="4" id="KW-1185">Reference proteome</keyword>
<dbReference type="InterPro" id="IPR054337">
    <property type="entry name" value="Mtrc-MtrF-like_dom_II/IV"/>
</dbReference>
<dbReference type="Gene3D" id="1.10.720.180">
    <property type="match status" value="1"/>
</dbReference>
<protein>
    <recommendedName>
        <fullName evidence="2">Outer membrane cytochrome MtrC/MtrF-like domain-containing protein</fullName>
    </recommendedName>
</protein>
<proteinExistence type="predicted"/>
<accession>A0A6S6LVQ1</accession>
<dbReference type="InterPro" id="IPR036280">
    <property type="entry name" value="Multihaem_cyt_sf"/>
</dbReference>
<evidence type="ECO:0000259" key="2">
    <source>
        <dbReference type="Pfam" id="PF22113"/>
    </source>
</evidence>
<dbReference type="PROSITE" id="PS51257">
    <property type="entry name" value="PROKAR_LIPOPROTEIN"/>
    <property type="match status" value="1"/>
</dbReference>
<name>A0A6S6LVQ1_9BACT</name>